<accession>A0AAD6V5C6</accession>
<dbReference type="InterPro" id="IPR016164">
    <property type="entry name" value="FAD-linked_Oxase-like_C"/>
</dbReference>
<dbReference type="Pfam" id="PF01565">
    <property type="entry name" value="FAD_binding_4"/>
    <property type="match status" value="1"/>
</dbReference>
<dbReference type="InterPro" id="IPR050416">
    <property type="entry name" value="FAD-linked_Oxidoreductase"/>
</dbReference>
<feature type="chain" id="PRO_5041951904" evidence="6">
    <location>
        <begin position="24"/>
        <end position="500"/>
    </location>
</feature>
<comment type="cofactor">
    <cofactor evidence="1">
        <name>FAD</name>
        <dbReference type="ChEBI" id="CHEBI:57692"/>
    </cofactor>
</comment>
<dbReference type="PANTHER" id="PTHR42973:SF39">
    <property type="entry name" value="FAD-BINDING PCMH-TYPE DOMAIN-CONTAINING PROTEIN"/>
    <property type="match status" value="1"/>
</dbReference>
<evidence type="ECO:0000256" key="2">
    <source>
        <dbReference type="ARBA" id="ARBA00005466"/>
    </source>
</evidence>
<evidence type="ECO:0000256" key="5">
    <source>
        <dbReference type="ARBA" id="ARBA00023002"/>
    </source>
</evidence>
<dbReference type="InterPro" id="IPR012951">
    <property type="entry name" value="BBE"/>
</dbReference>
<keyword evidence="9" id="KW-1185">Reference proteome</keyword>
<reference evidence="8" key="1">
    <citation type="submission" date="2023-03" db="EMBL/GenBank/DDBJ databases">
        <title>Massive genome expansion in bonnet fungi (Mycena s.s.) driven by repeated elements and novel gene families across ecological guilds.</title>
        <authorList>
            <consortium name="Lawrence Berkeley National Laboratory"/>
            <person name="Harder C.B."/>
            <person name="Miyauchi S."/>
            <person name="Viragh M."/>
            <person name="Kuo A."/>
            <person name="Thoen E."/>
            <person name="Andreopoulos B."/>
            <person name="Lu D."/>
            <person name="Skrede I."/>
            <person name="Drula E."/>
            <person name="Henrissat B."/>
            <person name="Morin E."/>
            <person name="Kohler A."/>
            <person name="Barry K."/>
            <person name="LaButti K."/>
            <person name="Morin E."/>
            <person name="Salamov A."/>
            <person name="Lipzen A."/>
            <person name="Mereny Z."/>
            <person name="Hegedus B."/>
            <person name="Baldrian P."/>
            <person name="Stursova M."/>
            <person name="Weitz H."/>
            <person name="Taylor A."/>
            <person name="Grigoriev I.V."/>
            <person name="Nagy L.G."/>
            <person name="Martin F."/>
            <person name="Kauserud H."/>
        </authorList>
    </citation>
    <scope>NUCLEOTIDE SEQUENCE</scope>
    <source>
        <strain evidence="8">9144</strain>
    </source>
</reference>
<keyword evidence="5" id="KW-0560">Oxidoreductase</keyword>
<feature type="signal peptide" evidence="6">
    <location>
        <begin position="1"/>
        <end position="23"/>
    </location>
</feature>
<evidence type="ECO:0000256" key="1">
    <source>
        <dbReference type="ARBA" id="ARBA00001974"/>
    </source>
</evidence>
<dbReference type="PANTHER" id="PTHR42973">
    <property type="entry name" value="BINDING OXIDOREDUCTASE, PUTATIVE (AFU_ORTHOLOGUE AFUA_1G17690)-RELATED"/>
    <property type="match status" value="1"/>
</dbReference>
<protein>
    <submittedName>
        <fullName evidence="8">Glucooligosaccharide oxidase</fullName>
    </submittedName>
</protein>
<dbReference type="Pfam" id="PF08031">
    <property type="entry name" value="BBE"/>
    <property type="match status" value="1"/>
</dbReference>
<dbReference type="EMBL" id="JARJCW010000065">
    <property type="protein sequence ID" value="KAJ7199948.1"/>
    <property type="molecule type" value="Genomic_DNA"/>
</dbReference>
<keyword evidence="6" id="KW-0732">Signal</keyword>
<dbReference type="InterPro" id="IPR016166">
    <property type="entry name" value="FAD-bd_PCMH"/>
</dbReference>
<dbReference type="GO" id="GO:0071949">
    <property type="term" value="F:FAD binding"/>
    <property type="evidence" value="ECO:0007669"/>
    <property type="project" value="InterPro"/>
</dbReference>
<keyword evidence="3" id="KW-0285">Flavoprotein</keyword>
<dbReference type="PROSITE" id="PS51387">
    <property type="entry name" value="FAD_PCMH"/>
    <property type="match status" value="1"/>
</dbReference>
<evidence type="ECO:0000256" key="6">
    <source>
        <dbReference type="SAM" id="SignalP"/>
    </source>
</evidence>
<name>A0AAD6V5C6_9AGAR</name>
<keyword evidence="4" id="KW-0274">FAD</keyword>
<evidence type="ECO:0000256" key="4">
    <source>
        <dbReference type="ARBA" id="ARBA00022827"/>
    </source>
</evidence>
<sequence length="500" mass="54437">MKSHSVFWSFVWVVFVLDAVTAAAPTLKQQLEQAGITAFFPGDPGYADASASYNQRFDYQPAGIAYATSTAQVSRALRAGVAHDLNVVARSGGHSYIANGLGGRNGALVVDLSGMKGKTYDAATGTAVIQTGNRIGDIALFLNEYGRGMPHGRCAYVGIGGHSGHGGYGYMSRMWGLTLDVVLSATVVLSDGRIVTASNASNADLYWAIRGASASFGIVTEIRVQTFQAPQENTFFEYVYSASPSDAARVMLSFQAYSYTDLPRAFAAEVVFFKVDAEQFTLVFFGAHYGPYSAFNRTIQPFLDTVPVEPSQTVITRGDWLTVVNASAFGVGPLNVSSQPDTHDTFYAKSIMTPEETPLTPEAINATFAYMASNGVNSSSFQYDIEMEFWGGRGSAVNAVPFDATAFAHRDVHFTMQLYSDVADGAYPDEGLAFMDGLAASIVDSMPADWGYSAYPNYIDGRLQDWQRLYYGSHYPRLQAIKRKYDPHNVFRFPLSIEEQ</sequence>
<evidence type="ECO:0000313" key="8">
    <source>
        <dbReference type="EMBL" id="KAJ7199948.1"/>
    </source>
</evidence>
<dbReference type="Gene3D" id="3.30.465.10">
    <property type="match status" value="1"/>
</dbReference>
<evidence type="ECO:0000313" key="9">
    <source>
        <dbReference type="Proteomes" id="UP001219525"/>
    </source>
</evidence>
<dbReference type="InterPro" id="IPR016169">
    <property type="entry name" value="FAD-bd_PCMH_sub2"/>
</dbReference>
<evidence type="ECO:0000256" key="3">
    <source>
        <dbReference type="ARBA" id="ARBA00022630"/>
    </source>
</evidence>
<evidence type="ECO:0000259" key="7">
    <source>
        <dbReference type="PROSITE" id="PS51387"/>
    </source>
</evidence>
<dbReference type="GO" id="GO:0016491">
    <property type="term" value="F:oxidoreductase activity"/>
    <property type="evidence" value="ECO:0007669"/>
    <property type="project" value="UniProtKB-KW"/>
</dbReference>
<dbReference type="SUPFAM" id="SSF55103">
    <property type="entry name" value="FAD-linked oxidases, C-terminal domain"/>
    <property type="match status" value="1"/>
</dbReference>
<proteinExistence type="inferred from homology"/>
<organism evidence="8 9">
    <name type="scientific">Mycena pura</name>
    <dbReference type="NCBI Taxonomy" id="153505"/>
    <lineage>
        <taxon>Eukaryota</taxon>
        <taxon>Fungi</taxon>
        <taxon>Dikarya</taxon>
        <taxon>Basidiomycota</taxon>
        <taxon>Agaricomycotina</taxon>
        <taxon>Agaricomycetes</taxon>
        <taxon>Agaricomycetidae</taxon>
        <taxon>Agaricales</taxon>
        <taxon>Marasmiineae</taxon>
        <taxon>Mycenaceae</taxon>
        <taxon>Mycena</taxon>
    </lineage>
</organism>
<dbReference type="SUPFAM" id="SSF56176">
    <property type="entry name" value="FAD-binding/transporter-associated domain-like"/>
    <property type="match status" value="1"/>
</dbReference>
<dbReference type="InterPro" id="IPR006094">
    <property type="entry name" value="Oxid_FAD_bind_N"/>
</dbReference>
<dbReference type="Gene3D" id="3.40.462.20">
    <property type="match status" value="1"/>
</dbReference>
<comment type="caution">
    <text evidence="8">The sequence shown here is derived from an EMBL/GenBank/DDBJ whole genome shotgun (WGS) entry which is preliminary data.</text>
</comment>
<feature type="domain" description="FAD-binding PCMH-type" evidence="7">
    <location>
        <begin position="57"/>
        <end position="229"/>
    </location>
</feature>
<gene>
    <name evidence="8" type="ORF">GGX14DRAFT_467092</name>
</gene>
<comment type="similarity">
    <text evidence="2">Belongs to the oxygen-dependent FAD-linked oxidoreductase family.</text>
</comment>
<dbReference type="InterPro" id="IPR036318">
    <property type="entry name" value="FAD-bd_PCMH-like_sf"/>
</dbReference>
<dbReference type="Proteomes" id="UP001219525">
    <property type="component" value="Unassembled WGS sequence"/>
</dbReference>
<dbReference type="AlphaFoldDB" id="A0AAD6V5C6"/>